<dbReference type="OrthoDB" id="9890597at2"/>
<gene>
    <name evidence="3" type="ORF">FEM03_01600</name>
</gene>
<evidence type="ECO:0000313" key="3">
    <source>
        <dbReference type="EMBL" id="TLD72792.1"/>
    </source>
</evidence>
<organism evidence="3 4">
    <name type="scientific">Phragmitibacter flavus</name>
    <dbReference type="NCBI Taxonomy" id="2576071"/>
    <lineage>
        <taxon>Bacteria</taxon>
        <taxon>Pseudomonadati</taxon>
        <taxon>Verrucomicrobiota</taxon>
        <taxon>Verrucomicrobiia</taxon>
        <taxon>Verrucomicrobiales</taxon>
        <taxon>Verrucomicrobiaceae</taxon>
        <taxon>Phragmitibacter</taxon>
    </lineage>
</organism>
<accession>A0A5R8KKG5</accession>
<evidence type="ECO:0000313" key="4">
    <source>
        <dbReference type="Proteomes" id="UP000306196"/>
    </source>
</evidence>
<dbReference type="Proteomes" id="UP000306196">
    <property type="component" value="Unassembled WGS sequence"/>
</dbReference>
<feature type="transmembrane region" description="Helical" evidence="2">
    <location>
        <begin position="161"/>
        <end position="181"/>
    </location>
</feature>
<name>A0A5R8KKG5_9BACT</name>
<feature type="region of interest" description="Disordered" evidence="1">
    <location>
        <begin position="1"/>
        <end position="25"/>
    </location>
</feature>
<keyword evidence="2" id="KW-0472">Membrane</keyword>
<protein>
    <submittedName>
        <fullName evidence="3">Uncharacterized protein</fullName>
    </submittedName>
</protein>
<dbReference type="RefSeq" id="WP_138084415.1">
    <property type="nucleotide sequence ID" value="NZ_VAUV01000001.1"/>
</dbReference>
<dbReference type="AlphaFoldDB" id="A0A5R8KKG5"/>
<keyword evidence="2" id="KW-0812">Transmembrane</keyword>
<evidence type="ECO:0000256" key="2">
    <source>
        <dbReference type="SAM" id="Phobius"/>
    </source>
</evidence>
<feature type="transmembrane region" description="Helical" evidence="2">
    <location>
        <begin position="218"/>
        <end position="241"/>
    </location>
</feature>
<feature type="transmembrane region" description="Helical" evidence="2">
    <location>
        <begin position="83"/>
        <end position="102"/>
    </location>
</feature>
<feature type="compositionally biased region" description="Low complexity" evidence="1">
    <location>
        <begin position="1"/>
        <end position="13"/>
    </location>
</feature>
<comment type="caution">
    <text evidence="3">The sequence shown here is derived from an EMBL/GenBank/DDBJ whole genome shotgun (WGS) entry which is preliminary data.</text>
</comment>
<feature type="transmembrane region" description="Helical" evidence="2">
    <location>
        <begin position="45"/>
        <end position="63"/>
    </location>
</feature>
<feature type="transmembrane region" description="Helical" evidence="2">
    <location>
        <begin position="188"/>
        <end position="206"/>
    </location>
</feature>
<reference evidence="3 4" key="1">
    <citation type="submission" date="2019-05" db="EMBL/GenBank/DDBJ databases">
        <title>Verrucobacter flavum gen. nov., sp. nov. a new member of the family Verrucomicrobiaceae.</title>
        <authorList>
            <person name="Szuroczki S."/>
            <person name="Abbaszade G."/>
            <person name="Szabo A."/>
            <person name="Felfoldi T."/>
            <person name="Schumann P."/>
            <person name="Boka K."/>
            <person name="Keki Z."/>
            <person name="Toumi M."/>
            <person name="Toth E."/>
        </authorList>
    </citation>
    <scope>NUCLEOTIDE SEQUENCE [LARGE SCALE GENOMIC DNA]</scope>
    <source>
        <strain evidence="3 4">MG-N-17</strain>
    </source>
</reference>
<evidence type="ECO:0000256" key="1">
    <source>
        <dbReference type="SAM" id="MobiDB-lite"/>
    </source>
</evidence>
<keyword evidence="2" id="KW-1133">Transmembrane helix</keyword>
<dbReference type="EMBL" id="VAUV01000001">
    <property type="protein sequence ID" value="TLD72792.1"/>
    <property type="molecule type" value="Genomic_DNA"/>
</dbReference>
<keyword evidence="4" id="KW-1185">Reference proteome</keyword>
<proteinExistence type="predicted"/>
<sequence length="574" mass="65506">MKTSSLSLPSSLPDASHKGLPSGHGMPRQSKFIHLLFHQCRKDFLHLRFPATIFLFVLLLRLLTHLEPHQQHLTLFSFFNANWVMELLTHGIAATTVCMSIFSDCASNSHATVRTRPIGPGVVFLAKILLLAVIVLFPWLLVDFYAAKNFGYTPSLWTGRIAAIVLSVSLVISFTAAITSLASNPRQLLIFMTLAILGSLVWIEGTQYIQRSANLPPMRLWCGGIVSAIVGLVALLMSWAISSITHRRTPAFWLFIFAIGQQPFTKTFWPHDWFSPPSLNYPSTNLSTLPQPSSTVATQNLFQTLSLSGLRQNEVASIVAFAPMIPGDHWPPDSHYRDYEPDRHRQENWSTIQWLHLDHLRAIARQSDPDLLWSEFNPNHRVRRDLVEKTPHLETALQYPWKLRLAIHNLRQVADLSLETFQHHRQIVPLLPGSRLELNVVSRPHFEYEVSARIHSRFDALTSHQSFAPLEVMDYRIPTSFMVVVHDPVTRENSATPVVATSDQSFIFNWIWQVTERCDVFLPVPQARFALTPLNFESWMKRARLQIWLPEYRGTVDLEITADQMRQLVETSAK</sequence>
<feature type="transmembrane region" description="Helical" evidence="2">
    <location>
        <begin position="122"/>
        <end position="141"/>
    </location>
</feature>